<dbReference type="SUPFAM" id="SSF81383">
    <property type="entry name" value="F-box domain"/>
    <property type="match status" value="1"/>
</dbReference>
<dbReference type="AlphaFoldDB" id="N1R271"/>
<organism evidence="2">
    <name type="scientific">Aegilops tauschii</name>
    <name type="common">Tausch's goatgrass</name>
    <name type="synonym">Aegilops squarrosa</name>
    <dbReference type="NCBI Taxonomy" id="37682"/>
    <lineage>
        <taxon>Eukaryota</taxon>
        <taxon>Viridiplantae</taxon>
        <taxon>Streptophyta</taxon>
        <taxon>Embryophyta</taxon>
        <taxon>Tracheophyta</taxon>
        <taxon>Spermatophyta</taxon>
        <taxon>Magnoliopsida</taxon>
        <taxon>Liliopsida</taxon>
        <taxon>Poales</taxon>
        <taxon>Poaceae</taxon>
        <taxon>BOP clade</taxon>
        <taxon>Pooideae</taxon>
        <taxon>Triticodae</taxon>
        <taxon>Triticeae</taxon>
        <taxon>Triticinae</taxon>
        <taxon>Aegilops</taxon>
    </lineage>
</organism>
<dbReference type="InterPro" id="IPR036047">
    <property type="entry name" value="F-box-like_dom_sf"/>
</dbReference>
<dbReference type="ExpressionAtlas" id="N1R271">
    <property type="expression patterns" value="baseline"/>
</dbReference>
<name>N1R271_AEGTA</name>
<dbReference type="PANTHER" id="PTHR33165:SF81">
    <property type="entry name" value="F-BOX DOMAIN-CONTAINING PROTEIN"/>
    <property type="match status" value="1"/>
</dbReference>
<dbReference type="PANTHER" id="PTHR33165">
    <property type="entry name" value="F-BOX DOMAIN CONTAINING PROTEIN-LIKE-RELATED"/>
    <property type="match status" value="1"/>
</dbReference>
<proteinExistence type="predicted"/>
<sequence length="134" mass="15229">MAMRDGLILANTMGFNRVEVESDSLSVVNYCQGQNRRRGWSDLDDRPAGLIAERVLAYDAADYLRFRAVCRAWRQCCTEPRSHGGIDHRFHPWRWVLLREPLAAPNRRCFLNSSTGQVIPQHPPPSLLPTVVAS</sequence>
<accession>N1R271</accession>
<dbReference type="Pfam" id="PF00646">
    <property type="entry name" value="F-box"/>
    <property type="match status" value="1"/>
</dbReference>
<evidence type="ECO:0000259" key="1">
    <source>
        <dbReference type="Pfam" id="PF00646"/>
    </source>
</evidence>
<reference evidence="2" key="1">
    <citation type="submission" date="2015-06" db="UniProtKB">
        <authorList>
            <consortium name="EnsemblPlants"/>
        </authorList>
    </citation>
    <scope>IDENTIFICATION</scope>
</reference>
<dbReference type="InterPro" id="IPR001810">
    <property type="entry name" value="F-box_dom"/>
</dbReference>
<protein>
    <recommendedName>
        <fullName evidence="1">F-box domain-containing protein</fullName>
    </recommendedName>
</protein>
<feature type="domain" description="F-box" evidence="1">
    <location>
        <begin position="53"/>
        <end position="81"/>
    </location>
</feature>
<dbReference type="EnsemblPlants" id="EMT18124">
    <property type="protein sequence ID" value="EMT18124"/>
    <property type="gene ID" value="F775_42467"/>
</dbReference>
<dbReference type="CDD" id="cd09917">
    <property type="entry name" value="F-box_SF"/>
    <property type="match status" value="1"/>
</dbReference>
<evidence type="ECO:0000313" key="2">
    <source>
        <dbReference type="EnsemblPlants" id="EMT18124"/>
    </source>
</evidence>